<gene>
    <name evidence="8" type="ORF">IV494_03830</name>
</gene>
<evidence type="ECO:0000256" key="4">
    <source>
        <dbReference type="ARBA" id="ARBA00022801"/>
    </source>
</evidence>
<evidence type="ECO:0000259" key="7">
    <source>
        <dbReference type="Pfam" id="PF13091"/>
    </source>
</evidence>
<dbReference type="SUPFAM" id="SSF56024">
    <property type="entry name" value="Phospholipase D/nuclease"/>
    <property type="match status" value="2"/>
</dbReference>
<dbReference type="RefSeq" id="WP_196078833.1">
    <property type="nucleotide sequence ID" value="NZ_JADPVI010000001.1"/>
</dbReference>
<keyword evidence="6" id="KW-0443">Lipid metabolism</keyword>
<comment type="caution">
    <text evidence="8">The sequence shown here is derived from an EMBL/GenBank/DDBJ whole genome shotgun (WGS) entry which is preliminary data.</text>
</comment>
<evidence type="ECO:0000256" key="5">
    <source>
        <dbReference type="ARBA" id="ARBA00022963"/>
    </source>
</evidence>
<dbReference type="EMBL" id="JADPVI010000001">
    <property type="protein sequence ID" value="MBF8456303.1"/>
    <property type="molecule type" value="Genomic_DNA"/>
</dbReference>
<reference evidence="8 9" key="1">
    <citation type="submission" date="2020-11" db="EMBL/GenBank/DDBJ databases">
        <title>Kaistella gelatinilytica sp. nov., a flavobacterium isolated from Antarctic Soil.</title>
        <authorList>
            <person name="Li J."/>
        </authorList>
    </citation>
    <scope>NUCLEOTIDE SEQUENCE [LARGE SCALE GENOMIC DNA]</scope>
    <source>
        <strain evidence="8 9">G5-32</strain>
    </source>
</reference>
<protein>
    <recommendedName>
        <fullName evidence="3">phospholipase D</fullName>
        <ecNumber evidence="3">3.1.4.4</ecNumber>
    </recommendedName>
</protein>
<dbReference type="EC" id="3.1.4.4" evidence="3"/>
<accession>A0ABS0F9B1</accession>
<name>A0ABS0F9B1_9FLAO</name>
<dbReference type="InterPro" id="IPR025202">
    <property type="entry name" value="PLD-like_dom"/>
</dbReference>
<evidence type="ECO:0000313" key="9">
    <source>
        <dbReference type="Proteomes" id="UP000660070"/>
    </source>
</evidence>
<keyword evidence="5" id="KW-0442">Lipid degradation</keyword>
<feature type="domain" description="Phospholipase D-like" evidence="7">
    <location>
        <begin position="231"/>
        <end position="355"/>
    </location>
</feature>
<evidence type="ECO:0000256" key="1">
    <source>
        <dbReference type="ARBA" id="ARBA00000798"/>
    </source>
</evidence>
<proteinExistence type="inferred from homology"/>
<evidence type="ECO:0000256" key="6">
    <source>
        <dbReference type="ARBA" id="ARBA00023098"/>
    </source>
</evidence>
<dbReference type="Proteomes" id="UP000660070">
    <property type="component" value="Unassembled WGS sequence"/>
</dbReference>
<dbReference type="PANTHER" id="PTHR43856:SF1">
    <property type="entry name" value="MITOCHONDRIAL CARDIOLIPIN HYDROLASE"/>
    <property type="match status" value="1"/>
</dbReference>
<organism evidence="8 9">
    <name type="scientific">Kaistella gelatinilytica</name>
    <dbReference type="NCBI Taxonomy" id="2787636"/>
    <lineage>
        <taxon>Bacteria</taxon>
        <taxon>Pseudomonadati</taxon>
        <taxon>Bacteroidota</taxon>
        <taxon>Flavobacteriia</taxon>
        <taxon>Flavobacteriales</taxon>
        <taxon>Weeksellaceae</taxon>
        <taxon>Chryseobacterium group</taxon>
        <taxon>Kaistella</taxon>
    </lineage>
</organism>
<dbReference type="PANTHER" id="PTHR43856">
    <property type="entry name" value="CARDIOLIPIN HYDROLASE"/>
    <property type="match status" value="1"/>
</dbReference>
<evidence type="ECO:0000256" key="2">
    <source>
        <dbReference type="ARBA" id="ARBA00008664"/>
    </source>
</evidence>
<comment type="similarity">
    <text evidence="2">Belongs to the phospholipase D family.</text>
</comment>
<dbReference type="Pfam" id="PF13091">
    <property type="entry name" value="PLDc_2"/>
    <property type="match status" value="1"/>
</dbReference>
<evidence type="ECO:0000256" key="3">
    <source>
        <dbReference type="ARBA" id="ARBA00012027"/>
    </source>
</evidence>
<keyword evidence="9" id="KW-1185">Reference proteome</keyword>
<keyword evidence="4" id="KW-0378">Hydrolase</keyword>
<sequence>MENFKTKNGVSVRAYSGDAITLLAFDLTEHLTKNLAGFSIAFKYKEGDQWIEKYIYNRLTFDDEFRKNSGIKQYDRNSTLYSPIQKFNWVHVPNTDITTKKAIFGDYIYTITPRSIEDGKLLPLNSDLSVEIDIPVKPYQEKSTTLAFTRGFVSSVAYATRFSRKNNSVRPKNNNELIFNIKQIADSAMRWNETTRKNELVPYTFEEQHEWLGWQARNRIIEFLEETIKDKTLNLKVFAFDLDEPEICKRLLQLAKEKRLLIILDDSKGHKEEKAFETIFETEFLKVSDTDHIKRGHFSALAHCKIMIQLKKAVPKKVLTGSANFSTNGFYVNSNHVIIFKNSKIAQLYSDIFDASFGDENMKNFKAEAFPQKDHQILKTASSPEMTVTVAPHSKVDAERIFDRISTKIEKADTTDILFAVMNDRSAGSILSSLRKQISNENVFSYGITDTIGKNDEDFGIFLYKPNSKRGIRVAARGIENNLPEPFGTVPGIDGYAIHHKFIVVNFKGNDPVVYCGSSNLAFGPEQKNGDNLLEIRDKDIVTAFAIEALRLVDHFHWRNTSLENVGHLWLDNLSGAKKWSESWLTEGNLKCRQRKLYMKK</sequence>
<dbReference type="Gene3D" id="3.30.870.10">
    <property type="entry name" value="Endonuclease Chain A"/>
    <property type="match status" value="2"/>
</dbReference>
<evidence type="ECO:0000313" key="8">
    <source>
        <dbReference type="EMBL" id="MBF8456303.1"/>
    </source>
</evidence>
<comment type="catalytic activity">
    <reaction evidence="1">
        <text>a 1,2-diacyl-sn-glycero-3-phosphocholine + H2O = a 1,2-diacyl-sn-glycero-3-phosphate + choline + H(+)</text>
        <dbReference type="Rhea" id="RHEA:14445"/>
        <dbReference type="ChEBI" id="CHEBI:15354"/>
        <dbReference type="ChEBI" id="CHEBI:15377"/>
        <dbReference type="ChEBI" id="CHEBI:15378"/>
        <dbReference type="ChEBI" id="CHEBI:57643"/>
        <dbReference type="ChEBI" id="CHEBI:58608"/>
        <dbReference type="EC" id="3.1.4.4"/>
    </reaction>
</comment>
<dbReference type="InterPro" id="IPR051406">
    <property type="entry name" value="PLD_domain"/>
</dbReference>